<dbReference type="AlphaFoldDB" id="A0A445KLT7"/>
<dbReference type="Gene3D" id="3.30.70.270">
    <property type="match status" value="3"/>
</dbReference>
<dbReference type="InterPro" id="IPR043502">
    <property type="entry name" value="DNA/RNA_pol_sf"/>
</dbReference>
<dbReference type="Proteomes" id="UP000289340">
    <property type="component" value="Chromosome 5"/>
</dbReference>
<organism evidence="1 2">
    <name type="scientific">Glycine soja</name>
    <name type="common">Wild soybean</name>
    <dbReference type="NCBI Taxonomy" id="3848"/>
    <lineage>
        <taxon>Eukaryota</taxon>
        <taxon>Viridiplantae</taxon>
        <taxon>Streptophyta</taxon>
        <taxon>Embryophyta</taxon>
        <taxon>Tracheophyta</taxon>
        <taxon>Spermatophyta</taxon>
        <taxon>Magnoliopsida</taxon>
        <taxon>eudicotyledons</taxon>
        <taxon>Gunneridae</taxon>
        <taxon>Pentapetalae</taxon>
        <taxon>rosids</taxon>
        <taxon>fabids</taxon>
        <taxon>Fabales</taxon>
        <taxon>Fabaceae</taxon>
        <taxon>Papilionoideae</taxon>
        <taxon>50 kb inversion clade</taxon>
        <taxon>NPAAA clade</taxon>
        <taxon>indigoferoid/millettioid clade</taxon>
        <taxon>Phaseoleae</taxon>
        <taxon>Glycine</taxon>
        <taxon>Glycine subgen. Soja</taxon>
    </lineage>
</organism>
<dbReference type="InterPro" id="IPR043128">
    <property type="entry name" value="Rev_trsase/Diguanyl_cyclase"/>
</dbReference>
<reference evidence="1 2" key="1">
    <citation type="submission" date="2018-09" db="EMBL/GenBank/DDBJ databases">
        <title>A high-quality reference genome of wild soybean provides a powerful tool to mine soybean genomes.</title>
        <authorList>
            <person name="Xie M."/>
            <person name="Chung C.Y.L."/>
            <person name="Li M.-W."/>
            <person name="Wong F.-L."/>
            <person name="Chan T.-F."/>
            <person name="Lam H.-M."/>
        </authorList>
    </citation>
    <scope>NUCLEOTIDE SEQUENCE [LARGE SCALE GENOMIC DNA]</scope>
    <source>
        <strain evidence="2">cv. W05</strain>
        <tissue evidence="1">Hypocotyl of etiolated seedlings</tissue>
    </source>
</reference>
<dbReference type="EMBL" id="QZWG01000005">
    <property type="protein sequence ID" value="RZC11671.1"/>
    <property type="molecule type" value="Genomic_DNA"/>
</dbReference>
<comment type="caution">
    <text evidence="1">The sequence shown here is derived from an EMBL/GenBank/DDBJ whole genome shotgun (WGS) entry which is preliminary data.</text>
</comment>
<name>A0A445KLT7_GLYSO</name>
<evidence type="ECO:0000313" key="1">
    <source>
        <dbReference type="EMBL" id="RZC11671.1"/>
    </source>
</evidence>
<gene>
    <name evidence="1" type="ORF">D0Y65_011749</name>
</gene>
<dbReference type="InterPro" id="IPR051320">
    <property type="entry name" value="Viral_Replic_Matur_Polypro"/>
</dbReference>
<evidence type="ECO:0000313" key="2">
    <source>
        <dbReference type="Proteomes" id="UP000289340"/>
    </source>
</evidence>
<proteinExistence type="predicted"/>
<keyword evidence="2" id="KW-1185">Reference proteome</keyword>
<dbReference type="FunFam" id="3.30.70.270:FF:000020">
    <property type="entry name" value="Transposon Tf2-6 polyprotein-like Protein"/>
    <property type="match status" value="1"/>
</dbReference>
<protein>
    <submittedName>
        <fullName evidence="1">Retrovirus-related Pol polyprotein from transposon opus</fullName>
    </submittedName>
</protein>
<sequence length="578" mass="66386">MYEYLEEQRVPDLESILADFMTYQASSKGSCYGMQQQGTQFQRNQSSTGYHWESCWLPDYDDKAEGVINLDDLLMQFKDAVESMQHAFRRIATQISKLVDDMANTEARQEEERVEIETYQESIFQVTSIHHHMTTEEETSKVSSTPEYSCSAAAGYVRGTEKGRLELTVEDQKVSFDLFEAMKHSDMGDACSEDEEVEQEIVLTTSTMIQHFPLEKELGDEMDSLVDNEECDDPKDNCVDRVVFEKLEKMRPPEKPKAELKTLPAHLKYIFMEDDETKSVIISNSLKKEEEDQLVQILKHRKAAIGWHISDLKGIIPSYCMHKINLETNFKPVRQPQRRLNPIMKEEVRKEVLKLLEAGLIYPISDSSWVSPIQVVPKKGGMIVVKNDQNELTPTRTVTGWRMCIDYRKLNEAIRKDHYPLPFMDQMLERLVGQSFNCFLDGYSVFGASFENCLANLDKVLQQCEESKLVLNWEKCHFMVQEGIVLGHKISKNGIEVDKAKLDVIDKLPPPVNVKGIRSFLGRAGFYRRFIKDFSKIAKPLSNLLNKEVVFVFDDECLEAFNTFKAKLVSAPVITSPD</sequence>
<dbReference type="PANTHER" id="PTHR33064:SF39">
    <property type="match status" value="1"/>
</dbReference>
<dbReference type="Gene3D" id="3.10.10.10">
    <property type="entry name" value="HIV Type 1 Reverse Transcriptase, subunit A, domain 1"/>
    <property type="match status" value="1"/>
</dbReference>
<dbReference type="CDD" id="cd01647">
    <property type="entry name" value="RT_LTR"/>
    <property type="match status" value="1"/>
</dbReference>
<accession>A0A445KLT7</accession>
<dbReference type="SUPFAM" id="SSF56672">
    <property type="entry name" value="DNA/RNA polymerases"/>
    <property type="match status" value="1"/>
</dbReference>
<dbReference type="PANTHER" id="PTHR33064">
    <property type="entry name" value="POL PROTEIN"/>
    <property type="match status" value="1"/>
</dbReference>